<dbReference type="EMBL" id="UGSZ01000001">
    <property type="protein sequence ID" value="SUB57456.1"/>
    <property type="molecule type" value="Genomic_DNA"/>
</dbReference>
<keyword evidence="1" id="KW-0472">Membrane</keyword>
<dbReference type="STRING" id="1122949.GCA_000378725_01037"/>
<evidence type="ECO:0008006" key="4">
    <source>
        <dbReference type="Google" id="ProtNLM"/>
    </source>
</evidence>
<keyword evidence="1" id="KW-0812">Transmembrane</keyword>
<organism evidence="2 3">
    <name type="scientific">Peptoniphilus lacrimalis</name>
    <dbReference type="NCBI Taxonomy" id="33031"/>
    <lineage>
        <taxon>Bacteria</taxon>
        <taxon>Bacillati</taxon>
        <taxon>Bacillota</taxon>
        <taxon>Tissierellia</taxon>
        <taxon>Tissierellales</taxon>
        <taxon>Peptoniphilaceae</taxon>
        <taxon>Peptoniphilus</taxon>
    </lineage>
</organism>
<gene>
    <name evidence="2" type="ORF">NCTC13149_01299</name>
</gene>
<sequence length="139" mass="15950">MTKKIIANTKKLKRNYNIKMSHGIFRNKPLLFTMIIVAMVITASTFMYSQIAGLDRQILSTKHEINELKKTKMTLSGDLKGIKSQIEVADIAMYKLGMVYPDDWQIVYIDTKTKKPQGDVNYNVFLSPIVSVLRSFQNE</sequence>
<dbReference type="Proteomes" id="UP000255517">
    <property type="component" value="Unassembled WGS sequence"/>
</dbReference>
<dbReference type="RefSeq" id="WP_009344759.1">
    <property type="nucleotide sequence ID" value="NZ_CAMUOS010000004.1"/>
</dbReference>
<dbReference type="OrthoDB" id="1707751at2"/>
<evidence type="ECO:0000313" key="2">
    <source>
        <dbReference type="EMBL" id="SUB57456.1"/>
    </source>
</evidence>
<reference evidence="2 3" key="1">
    <citation type="submission" date="2018-06" db="EMBL/GenBank/DDBJ databases">
        <authorList>
            <consortium name="Pathogen Informatics"/>
            <person name="Doyle S."/>
        </authorList>
    </citation>
    <scope>NUCLEOTIDE SEQUENCE [LARGE SCALE GENOMIC DNA]</scope>
    <source>
        <strain evidence="2 3">NCTC13149</strain>
    </source>
</reference>
<evidence type="ECO:0000313" key="3">
    <source>
        <dbReference type="Proteomes" id="UP000255517"/>
    </source>
</evidence>
<protein>
    <recommendedName>
        <fullName evidence="4">Cell division protein FtsL</fullName>
    </recommendedName>
</protein>
<proteinExistence type="predicted"/>
<name>A0A379C752_9FIRM</name>
<keyword evidence="1" id="KW-1133">Transmembrane helix</keyword>
<evidence type="ECO:0000256" key="1">
    <source>
        <dbReference type="SAM" id="Phobius"/>
    </source>
</evidence>
<feature type="transmembrane region" description="Helical" evidence="1">
    <location>
        <begin position="29"/>
        <end position="48"/>
    </location>
</feature>
<dbReference type="AlphaFoldDB" id="A0A379C752"/>
<accession>A0A379C752</accession>